<dbReference type="KEGG" id="ang:An08g05550"/>
<reference evidence="2" key="2">
    <citation type="submission" date="2025-08" db="UniProtKB">
        <authorList>
            <consortium name="RefSeq"/>
        </authorList>
    </citation>
    <scope>IDENTIFICATION</scope>
</reference>
<dbReference type="AlphaFoldDB" id="A0AAJ8BXH1"/>
<gene>
    <name evidence="2" type="ORF">An08g05550</name>
</gene>
<sequence>MTGNEGKHRNLRSREQGDGQRGPLITQEGGDCRGCDDPPKPKWRKRKSHGGVDDDLICLLEDWLRVGKLFLGVGNQREKERINRAQVEKEEQAVSSRREGERNAEEEKKTRQKERRCGGNAFDSIIADPQISFTAQLYICYSPPPL</sequence>
<accession>A0AAJ8BXH1</accession>
<feature type="compositionally biased region" description="Basic and acidic residues" evidence="1">
    <location>
        <begin position="82"/>
        <end position="109"/>
    </location>
</feature>
<feature type="region of interest" description="Disordered" evidence="1">
    <location>
        <begin position="1"/>
        <end position="50"/>
    </location>
</feature>
<dbReference type="RefSeq" id="XP_059604050.1">
    <property type="nucleotide sequence ID" value="XM_059749072.1"/>
</dbReference>
<protein>
    <submittedName>
        <fullName evidence="2">Uncharacterized protein</fullName>
    </submittedName>
</protein>
<dbReference type="GeneID" id="84591684"/>
<feature type="compositionally biased region" description="Basic and acidic residues" evidence="1">
    <location>
        <begin position="1"/>
        <end position="18"/>
    </location>
</feature>
<feature type="compositionally biased region" description="Basic and acidic residues" evidence="1">
    <location>
        <begin position="30"/>
        <end position="40"/>
    </location>
</feature>
<name>A0AAJ8BXH1_ASPNG</name>
<organism evidence="2">
    <name type="scientific">Aspergillus niger</name>
    <dbReference type="NCBI Taxonomy" id="5061"/>
    <lineage>
        <taxon>Eukaryota</taxon>
        <taxon>Fungi</taxon>
        <taxon>Dikarya</taxon>
        <taxon>Ascomycota</taxon>
        <taxon>Pezizomycotina</taxon>
        <taxon>Eurotiomycetes</taxon>
        <taxon>Eurotiomycetidae</taxon>
        <taxon>Eurotiales</taxon>
        <taxon>Aspergillaceae</taxon>
        <taxon>Aspergillus</taxon>
        <taxon>Aspergillus subgen. Circumdati</taxon>
    </lineage>
</organism>
<feature type="region of interest" description="Disordered" evidence="1">
    <location>
        <begin position="82"/>
        <end position="116"/>
    </location>
</feature>
<evidence type="ECO:0000313" key="2">
    <source>
        <dbReference type="RefSeq" id="XP_059604050.1"/>
    </source>
</evidence>
<evidence type="ECO:0000256" key="1">
    <source>
        <dbReference type="SAM" id="MobiDB-lite"/>
    </source>
</evidence>
<reference evidence="2" key="1">
    <citation type="submission" date="2025-02" db="EMBL/GenBank/DDBJ databases">
        <authorList>
            <consortium name="NCBI Genome Project"/>
        </authorList>
    </citation>
    <scope>NUCLEOTIDE SEQUENCE</scope>
</reference>
<proteinExistence type="predicted"/>
<dbReference type="VEuPathDB" id="FungiDB:An08g05550"/>